<dbReference type="SUPFAM" id="SSF54001">
    <property type="entry name" value="Cysteine proteinases"/>
    <property type="match status" value="1"/>
</dbReference>
<accession>K1PT42</accession>
<evidence type="ECO:0000259" key="1">
    <source>
        <dbReference type="Pfam" id="PF00112"/>
    </source>
</evidence>
<sequence>MAQIGDSERLDYPITYLFTFQNGKCHLKASDVGATETSHKDIQEGGESDLQQATVTIDPISVRIDASHSSFQLYRSVSPGEGHIQMSRNKYNQCGIAINACYPVG</sequence>
<dbReference type="Pfam" id="PF00112">
    <property type="entry name" value="Peptidase_C1"/>
    <property type="match status" value="1"/>
</dbReference>
<organism evidence="2">
    <name type="scientific">Magallana gigas</name>
    <name type="common">Pacific oyster</name>
    <name type="synonym">Crassostrea gigas</name>
    <dbReference type="NCBI Taxonomy" id="29159"/>
    <lineage>
        <taxon>Eukaryota</taxon>
        <taxon>Metazoa</taxon>
        <taxon>Spiralia</taxon>
        <taxon>Lophotrochozoa</taxon>
        <taxon>Mollusca</taxon>
        <taxon>Bivalvia</taxon>
        <taxon>Autobranchia</taxon>
        <taxon>Pteriomorphia</taxon>
        <taxon>Ostreida</taxon>
        <taxon>Ostreoidea</taxon>
        <taxon>Ostreidae</taxon>
        <taxon>Magallana</taxon>
    </lineage>
</organism>
<evidence type="ECO:0000313" key="2">
    <source>
        <dbReference type="EMBL" id="EKC24848.1"/>
    </source>
</evidence>
<dbReference type="Gene3D" id="3.90.70.10">
    <property type="entry name" value="Cysteine proteinases"/>
    <property type="match status" value="1"/>
</dbReference>
<name>K1PT42_MAGGI</name>
<dbReference type="InterPro" id="IPR038765">
    <property type="entry name" value="Papain-like_cys_pep_sf"/>
</dbReference>
<dbReference type="GO" id="GO:0008234">
    <property type="term" value="F:cysteine-type peptidase activity"/>
    <property type="evidence" value="ECO:0007669"/>
    <property type="project" value="InterPro"/>
</dbReference>
<dbReference type="InterPro" id="IPR000668">
    <property type="entry name" value="Peptidase_C1A_C"/>
</dbReference>
<gene>
    <name evidence="2" type="ORF">CGI_10003568</name>
</gene>
<feature type="domain" description="Peptidase C1A papain C-terminal" evidence="1">
    <location>
        <begin position="16"/>
        <end position="76"/>
    </location>
</feature>
<dbReference type="GO" id="GO:0006508">
    <property type="term" value="P:proteolysis"/>
    <property type="evidence" value="ECO:0007669"/>
    <property type="project" value="InterPro"/>
</dbReference>
<dbReference type="InParanoid" id="K1PT42"/>
<dbReference type="EMBL" id="JH816595">
    <property type="protein sequence ID" value="EKC24848.1"/>
    <property type="molecule type" value="Genomic_DNA"/>
</dbReference>
<reference evidence="2" key="1">
    <citation type="journal article" date="2012" name="Nature">
        <title>The oyster genome reveals stress adaptation and complexity of shell formation.</title>
        <authorList>
            <person name="Zhang G."/>
            <person name="Fang X."/>
            <person name="Guo X."/>
            <person name="Li L."/>
            <person name="Luo R."/>
            <person name="Xu F."/>
            <person name="Yang P."/>
            <person name="Zhang L."/>
            <person name="Wang X."/>
            <person name="Qi H."/>
            <person name="Xiong Z."/>
            <person name="Que H."/>
            <person name="Xie Y."/>
            <person name="Holland P.W."/>
            <person name="Paps J."/>
            <person name="Zhu Y."/>
            <person name="Wu F."/>
            <person name="Chen Y."/>
            <person name="Wang J."/>
            <person name="Peng C."/>
            <person name="Meng J."/>
            <person name="Yang L."/>
            <person name="Liu J."/>
            <person name="Wen B."/>
            <person name="Zhang N."/>
            <person name="Huang Z."/>
            <person name="Zhu Q."/>
            <person name="Feng Y."/>
            <person name="Mount A."/>
            <person name="Hedgecock D."/>
            <person name="Xu Z."/>
            <person name="Liu Y."/>
            <person name="Domazet-Loso T."/>
            <person name="Du Y."/>
            <person name="Sun X."/>
            <person name="Zhang S."/>
            <person name="Liu B."/>
            <person name="Cheng P."/>
            <person name="Jiang X."/>
            <person name="Li J."/>
            <person name="Fan D."/>
            <person name="Wang W."/>
            <person name="Fu W."/>
            <person name="Wang T."/>
            <person name="Wang B."/>
            <person name="Zhang J."/>
            <person name="Peng Z."/>
            <person name="Li Y."/>
            <person name="Li N."/>
            <person name="Wang J."/>
            <person name="Chen M."/>
            <person name="He Y."/>
            <person name="Tan F."/>
            <person name="Song X."/>
            <person name="Zheng Q."/>
            <person name="Huang R."/>
            <person name="Yang H."/>
            <person name="Du X."/>
            <person name="Chen L."/>
            <person name="Yang M."/>
            <person name="Gaffney P.M."/>
            <person name="Wang S."/>
            <person name="Luo L."/>
            <person name="She Z."/>
            <person name="Ming Y."/>
            <person name="Huang W."/>
            <person name="Zhang S."/>
            <person name="Huang B."/>
            <person name="Zhang Y."/>
            <person name="Qu T."/>
            <person name="Ni P."/>
            <person name="Miao G."/>
            <person name="Wang J."/>
            <person name="Wang Q."/>
            <person name="Steinberg C.E."/>
            <person name="Wang H."/>
            <person name="Li N."/>
            <person name="Qian L."/>
            <person name="Zhang G."/>
            <person name="Li Y."/>
            <person name="Yang H."/>
            <person name="Liu X."/>
            <person name="Wang J."/>
            <person name="Yin Y."/>
            <person name="Wang J."/>
        </authorList>
    </citation>
    <scope>NUCLEOTIDE SEQUENCE [LARGE SCALE GENOMIC DNA]</scope>
    <source>
        <strain evidence="2">05x7-T-G4-1.051#20</strain>
    </source>
</reference>
<protein>
    <submittedName>
        <fullName evidence="2">Digestive cysteine proteinase 2</fullName>
    </submittedName>
</protein>
<proteinExistence type="predicted"/>
<dbReference type="HOGENOM" id="CLU_2239161_0_0_1"/>
<dbReference type="AlphaFoldDB" id="K1PT42"/>